<dbReference type="PROSITE" id="PS00098">
    <property type="entry name" value="THIOLASE_1"/>
    <property type="match status" value="1"/>
</dbReference>
<evidence type="ECO:0000313" key="9">
    <source>
        <dbReference type="EMBL" id="MBC3537009.1"/>
    </source>
</evidence>
<evidence type="ECO:0000256" key="3">
    <source>
        <dbReference type="ARBA" id="ARBA00022679"/>
    </source>
</evidence>
<evidence type="ECO:0000256" key="1">
    <source>
        <dbReference type="ARBA" id="ARBA00010982"/>
    </source>
</evidence>
<dbReference type="PIRSF" id="PIRSF000429">
    <property type="entry name" value="Ac-CoA_Ac_transf"/>
    <property type="match status" value="1"/>
</dbReference>
<dbReference type="RefSeq" id="WP_186503164.1">
    <property type="nucleotide sequence ID" value="NZ_JACOGK010000018.1"/>
</dbReference>
<dbReference type="InterPro" id="IPR020617">
    <property type="entry name" value="Thiolase_C"/>
</dbReference>
<reference evidence="9 10" key="1">
    <citation type="submission" date="2020-08" db="EMBL/GenBank/DDBJ databases">
        <authorList>
            <person name="Liu C."/>
            <person name="Sun Q."/>
        </authorList>
    </citation>
    <scope>NUCLEOTIDE SEQUENCE [LARGE SCALE GENOMIC DNA]</scope>
    <source>
        <strain evidence="9 10">NSJ-59</strain>
    </source>
</reference>
<comment type="similarity">
    <text evidence="1 6">Belongs to the thiolase-like superfamily. Thiolase family.</text>
</comment>
<dbReference type="InterPro" id="IPR002155">
    <property type="entry name" value="Thiolase"/>
</dbReference>
<evidence type="ECO:0000256" key="4">
    <source>
        <dbReference type="ARBA" id="ARBA00023315"/>
    </source>
</evidence>
<gene>
    <name evidence="9" type="ORF">H8J70_07075</name>
</gene>
<comment type="caution">
    <text evidence="9">The sequence shown here is derived from an EMBL/GenBank/DDBJ whole genome shotgun (WGS) entry which is preliminary data.</text>
</comment>
<dbReference type="PROSITE" id="PS00099">
    <property type="entry name" value="THIOLASE_3"/>
    <property type="match status" value="1"/>
</dbReference>
<dbReference type="InterPro" id="IPR020610">
    <property type="entry name" value="Thiolase_AS"/>
</dbReference>
<accession>A0ABR6VJX5</accession>
<evidence type="ECO:0000256" key="6">
    <source>
        <dbReference type="RuleBase" id="RU003557"/>
    </source>
</evidence>
<evidence type="ECO:0000259" key="8">
    <source>
        <dbReference type="Pfam" id="PF02803"/>
    </source>
</evidence>
<evidence type="ECO:0000256" key="2">
    <source>
        <dbReference type="ARBA" id="ARBA00012705"/>
    </source>
</evidence>
<dbReference type="InterPro" id="IPR020616">
    <property type="entry name" value="Thiolase_N"/>
</dbReference>
<sequence>MEKVVIVSAARTPIGSFNGQFKDLTAVELGCVAVKAAIERAKVPVDQIDEVIMGHVLTAGCGENTTRQVALHSGIPQEVPAFTINKLCGSGLRAVSLAAQQIELGDADIVVTGGMESMSNAPYVIAKARRGYRMGNGVLEDTMLRDGLVCTENGYHMGVTAENIASRFGVSREDQDLCAYNSQMRAAKAQKEGKFDAQIVPVTIHNRKKGDIVISTDEHIRPDTTLEGLAKLKPAFTKDGTVTAGNASGLNDAACALVLMSESKAKELGIKPIAKILNWASAGVEPAIMGTGPIPACHKLFDKTGLKMEDFQLVELNEAFAAQAVYCCRELHADMEKTNIYGSGISLGHPVGCSGARILTTLLYALAEPERKNGSRLGLAALCIGGGQGTAVAIKMCD</sequence>
<dbReference type="Pfam" id="PF00108">
    <property type="entry name" value="Thiolase_N"/>
    <property type="match status" value="1"/>
</dbReference>
<keyword evidence="3 6" id="KW-0808">Transferase</keyword>
<dbReference type="EMBL" id="JACOGK010000018">
    <property type="protein sequence ID" value="MBC3537009.1"/>
    <property type="molecule type" value="Genomic_DNA"/>
</dbReference>
<protein>
    <recommendedName>
        <fullName evidence="2">acetyl-CoA C-acetyltransferase</fullName>
        <ecNumber evidence="2">2.3.1.9</ecNumber>
    </recommendedName>
    <alternativeName>
        <fullName evidence="5">Acetoacetyl-CoA thiolase</fullName>
    </alternativeName>
</protein>
<evidence type="ECO:0000259" key="7">
    <source>
        <dbReference type="Pfam" id="PF00108"/>
    </source>
</evidence>
<dbReference type="SUPFAM" id="SSF53901">
    <property type="entry name" value="Thiolase-like"/>
    <property type="match status" value="2"/>
</dbReference>
<dbReference type="Gene3D" id="3.40.47.10">
    <property type="match status" value="2"/>
</dbReference>
<feature type="domain" description="Thiolase C-terminal" evidence="8">
    <location>
        <begin position="271"/>
        <end position="395"/>
    </location>
</feature>
<feature type="domain" description="Thiolase N-terminal" evidence="7">
    <location>
        <begin position="4"/>
        <end position="263"/>
    </location>
</feature>
<evidence type="ECO:0000313" key="10">
    <source>
        <dbReference type="Proteomes" id="UP000606870"/>
    </source>
</evidence>
<name>A0ABR6VJX5_9FIRM</name>
<dbReference type="Proteomes" id="UP000606870">
    <property type="component" value="Unassembled WGS sequence"/>
</dbReference>
<dbReference type="PANTHER" id="PTHR18919:SF107">
    <property type="entry name" value="ACETYL-COA ACETYLTRANSFERASE, CYTOSOLIC"/>
    <property type="match status" value="1"/>
</dbReference>
<dbReference type="InterPro" id="IPR016039">
    <property type="entry name" value="Thiolase-like"/>
</dbReference>
<dbReference type="NCBIfam" id="TIGR01930">
    <property type="entry name" value="AcCoA-C-Actrans"/>
    <property type="match status" value="1"/>
</dbReference>
<dbReference type="InterPro" id="IPR020615">
    <property type="entry name" value="Thiolase_acyl_enz_int_AS"/>
</dbReference>
<dbReference type="CDD" id="cd00751">
    <property type="entry name" value="thiolase"/>
    <property type="match status" value="1"/>
</dbReference>
<evidence type="ECO:0000256" key="5">
    <source>
        <dbReference type="ARBA" id="ARBA00030755"/>
    </source>
</evidence>
<organism evidence="9 10">
    <name type="scientific">Megasphaera hominis</name>
    <dbReference type="NCBI Taxonomy" id="159836"/>
    <lineage>
        <taxon>Bacteria</taxon>
        <taxon>Bacillati</taxon>
        <taxon>Bacillota</taxon>
        <taxon>Negativicutes</taxon>
        <taxon>Veillonellales</taxon>
        <taxon>Veillonellaceae</taxon>
        <taxon>Megasphaera</taxon>
    </lineage>
</organism>
<keyword evidence="10" id="KW-1185">Reference proteome</keyword>
<dbReference type="PANTHER" id="PTHR18919">
    <property type="entry name" value="ACETYL-COA C-ACYLTRANSFERASE"/>
    <property type="match status" value="1"/>
</dbReference>
<dbReference type="EC" id="2.3.1.9" evidence="2"/>
<dbReference type="Pfam" id="PF02803">
    <property type="entry name" value="Thiolase_C"/>
    <property type="match status" value="1"/>
</dbReference>
<proteinExistence type="inferred from homology"/>
<keyword evidence="4 6" id="KW-0012">Acyltransferase</keyword>